<keyword evidence="2" id="KW-1185">Reference proteome</keyword>
<gene>
    <name evidence="1" type="ORF">NM208_g14640</name>
</gene>
<evidence type="ECO:0000313" key="2">
    <source>
        <dbReference type="Proteomes" id="UP001148629"/>
    </source>
</evidence>
<name>A0ACC1RFC2_9HYPO</name>
<comment type="caution">
    <text evidence="1">The sequence shown here is derived from an EMBL/GenBank/DDBJ whole genome shotgun (WGS) entry which is preliminary data.</text>
</comment>
<evidence type="ECO:0000313" key="1">
    <source>
        <dbReference type="EMBL" id="KAJ3517884.1"/>
    </source>
</evidence>
<proteinExistence type="predicted"/>
<protein>
    <submittedName>
        <fullName evidence="1">Uncharacterized protein</fullName>
    </submittedName>
</protein>
<dbReference type="Proteomes" id="UP001148629">
    <property type="component" value="Unassembled WGS sequence"/>
</dbReference>
<organism evidence="1 2">
    <name type="scientific">Fusarium decemcellulare</name>
    <dbReference type="NCBI Taxonomy" id="57161"/>
    <lineage>
        <taxon>Eukaryota</taxon>
        <taxon>Fungi</taxon>
        <taxon>Dikarya</taxon>
        <taxon>Ascomycota</taxon>
        <taxon>Pezizomycotina</taxon>
        <taxon>Sordariomycetes</taxon>
        <taxon>Hypocreomycetidae</taxon>
        <taxon>Hypocreales</taxon>
        <taxon>Nectriaceae</taxon>
        <taxon>Fusarium</taxon>
        <taxon>Fusarium decemcellulare species complex</taxon>
    </lineage>
</organism>
<sequence>MIAQRVGVAALRRGAAKPSSVFFTQTMPKVALTAGMSTSPVRSAGSTKLSQEEGRQILVNQRLNHVVR</sequence>
<reference evidence="1" key="1">
    <citation type="submission" date="2022-08" db="EMBL/GenBank/DDBJ databases">
        <title>Genome Sequence of Fusarium decemcellulare.</title>
        <authorList>
            <person name="Buettner E."/>
        </authorList>
    </citation>
    <scope>NUCLEOTIDE SEQUENCE</scope>
    <source>
        <strain evidence="1">Babe19</strain>
    </source>
</reference>
<accession>A0ACC1RFC2</accession>
<dbReference type="EMBL" id="JANRMS010003526">
    <property type="protein sequence ID" value="KAJ3517884.1"/>
    <property type="molecule type" value="Genomic_DNA"/>
</dbReference>